<dbReference type="PANTHER" id="PTHR43143:SF1">
    <property type="entry name" value="SERINE_THREONINE-PROTEIN PHOSPHATASE CPPED1"/>
    <property type="match status" value="1"/>
</dbReference>
<dbReference type="InterPro" id="IPR004843">
    <property type="entry name" value="Calcineurin-like_PHP"/>
</dbReference>
<protein>
    <submittedName>
        <fullName evidence="3">Putative purple acid phosphatase</fullName>
    </submittedName>
</protein>
<evidence type="ECO:0000313" key="4">
    <source>
        <dbReference type="Proteomes" id="UP000253606"/>
    </source>
</evidence>
<proteinExistence type="predicted"/>
<dbReference type="RefSeq" id="WP_150133133.1">
    <property type="nucleotide sequence ID" value="NZ_CP030840.1"/>
</dbReference>
<dbReference type="EMBL" id="CP030840">
    <property type="protein sequence ID" value="AXC14921.1"/>
    <property type="molecule type" value="Genomic_DNA"/>
</dbReference>
<dbReference type="PANTHER" id="PTHR43143">
    <property type="entry name" value="METALLOPHOSPHOESTERASE, CALCINEURIN SUPERFAMILY"/>
    <property type="match status" value="1"/>
</dbReference>
<evidence type="ECO:0000256" key="1">
    <source>
        <dbReference type="SAM" id="SignalP"/>
    </source>
</evidence>
<dbReference type="KEGG" id="abas:ACPOL_5675"/>
<feature type="domain" description="Calcineurin-like phosphoesterase" evidence="2">
    <location>
        <begin position="46"/>
        <end position="250"/>
    </location>
</feature>
<keyword evidence="1" id="KW-0732">Signal</keyword>
<dbReference type="SUPFAM" id="SSF56300">
    <property type="entry name" value="Metallo-dependent phosphatases"/>
    <property type="match status" value="1"/>
</dbReference>
<keyword evidence="4" id="KW-1185">Reference proteome</keyword>
<evidence type="ECO:0000259" key="2">
    <source>
        <dbReference type="Pfam" id="PF00149"/>
    </source>
</evidence>
<dbReference type="OrthoDB" id="9809781at2"/>
<dbReference type="GO" id="GO:0016787">
    <property type="term" value="F:hydrolase activity"/>
    <property type="evidence" value="ECO:0007669"/>
    <property type="project" value="InterPro"/>
</dbReference>
<dbReference type="Gene3D" id="3.60.21.10">
    <property type="match status" value="1"/>
</dbReference>
<feature type="signal peptide" evidence="1">
    <location>
        <begin position="1"/>
        <end position="20"/>
    </location>
</feature>
<dbReference type="InterPro" id="IPR029052">
    <property type="entry name" value="Metallo-depent_PP-like"/>
</dbReference>
<reference evidence="3 4" key="1">
    <citation type="journal article" date="2018" name="Front. Microbiol.">
        <title>Hydrolytic Capabilities as a Key to Environmental Success: Chitinolytic and Cellulolytic Acidobacteria From Acidic Sub-arctic Soils and Boreal Peatlands.</title>
        <authorList>
            <person name="Belova S.E."/>
            <person name="Ravin N.V."/>
            <person name="Pankratov T.A."/>
            <person name="Rakitin A.L."/>
            <person name="Ivanova A.A."/>
            <person name="Beletsky A.V."/>
            <person name="Mardanov A.V."/>
            <person name="Sinninghe Damste J.S."/>
            <person name="Dedysh S.N."/>
        </authorList>
    </citation>
    <scope>NUCLEOTIDE SEQUENCE [LARGE SCALE GENOMIC DNA]</scope>
    <source>
        <strain evidence="3 4">SBC82</strain>
    </source>
</reference>
<feature type="chain" id="PRO_5016306389" evidence="1">
    <location>
        <begin position="21"/>
        <end position="330"/>
    </location>
</feature>
<dbReference type="Proteomes" id="UP000253606">
    <property type="component" value="Chromosome"/>
</dbReference>
<dbReference type="Pfam" id="PF00149">
    <property type="entry name" value="Metallophos"/>
    <property type="match status" value="1"/>
</dbReference>
<name>A0A2Z5G766_9BACT</name>
<sequence>MVARLFLCSLSFIAGAGSLAQDVPADDLSGKPTFVVGAIRPGQDLKIIVYGDMRFTAPSNTTDTNPRVRKWLVDRIAEEKPDALFVSGDLPFQGGLKKDWEVYRQETAPWIAANLRVYPALGNHELVPLERPGLANYFDQFSWLGDRRWYSVQIGSVYLIALDTNSGHPSRSFNDDAPQQRWLASQLAHLPPEINFVFFLTHMPLINDLQSEVIADIPQPAEIKLRRYLEGQAALARAKFIVVSGHVHNYERFEHGGISYIVSGGGGAKPYPLYLRSSQDLYRDPANPNFNYVVLEVSGTRAEATMYRVADPKAGTLTTEVKERFTLTAK</sequence>
<accession>A0A2Z5G766</accession>
<evidence type="ECO:0000313" key="3">
    <source>
        <dbReference type="EMBL" id="AXC14921.1"/>
    </source>
</evidence>
<gene>
    <name evidence="3" type="ORF">ACPOL_5675</name>
</gene>
<dbReference type="AlphaFoldDB" id="A0A2Z5G766"/>
<organism evidence="3 4">
    <name type="scientific">Acidisarcina polymorpha</name>
    <dbReference type="NCBI Taxonomy" id="2211140"/>
    <lineage>
        <taxon>Bacteria</taxon>
        <taxon>Pseudomonadati</taxon>
        <taxon>Acidobacteriota</taxon>
        <taxon>Terriglobia</taxon>
        <taxon>Terriglobales</taxon>
        <taxon>Acidobacteriaceae</taxon>
        <taxon>Acidisarcina</taxon>
    </lineage>
</organism>
<dbReference type="InterPro" id="IPR051918">
    <property type="entry name" value="STPP_CPPED1"/>
</dbReference>